<comment type="caution">
    <text evidence="1">The sequence shown here is derived from an EMBL/GenBank/DDBJ whole genome shotgun (WGS) entry which is preliminary data.</text>
</comment>
<evidence type="ECO:0000313" key="2">
    <source>
        <dbReference type="Proteomes" id="UP000789525"/>
    </source>
</evidence>
<accession>A0ACA9JXU2</accession>
<protein>
    <submittedName>
        <fullName evidence="1">4041_t:CDS:1</fullName>
    </submittedName>
</protein>
<sequence>MAPTKSPEDSMFRTLTFEAGLKLEGSAEGVHELVVEPSTFRLNLVQNIKNHSQYPDPAIGKFLEELQDYLDESSENFKACLQPPSVKGKSIYGSTADSFIRVLLSVDFFQANLIDQLLERLPTFISNSDNDIIESPIPRLILQQLKWLDNIMIPITPLGIQREIITSLPDIILDSEQKTAIKELTELIDQNHRLIVPILDALPHFTLQEDLMANVKATVFGRLESADLDDLAIIVKFLLHTASPNDAEIIRDKVDFHSIGKLQGEQSVSKRRQKRKRELMPEALILDSIKKGLNIHKFVTNAWLKEISDIEAEKDHKIIDILILFLLHSIPILKKKVEAIFCKKISSGLLSKNLLETTITFHFEGLRDYFNDIISLSESLLRSSQNQNTVARAACTLYRSAFMVFEPHQQQEVIASLVSHIGSGSPTEIESTLSVLSHLVDKDIKRLSRFTIFVKGLLDYLENLNLDHIRVLFDIIGKLVYEDANYDSNSGGLLAEFSIVIQKQLSNPNEKYKQIGVIGALALVRILGSKSTVNSSQEGTAQERSTAALDIAKENIAKIERHCARSMSCLAFAYDELAYYVSTGILDRELVDWISDKIESSFSDIFIVDEEDLSRFKEDEYHLKGMPIEAWMECEMECDASRKFKEDGNLYSIGVLLAAGLLMYESLDANDMKSKNVATRLRHVVELEKRLNAVLEITPTFQPYGFFTPSPSKSVKLKSVATISSGFAQRGLVKTGRTIRRSRISKSKILSAARTSEVEKNEENKISEDSMIPKYSSVEDLRPLMREFDLSVFGMLEYFRVKRPSRDKDSGSAVSTNNGFHLLPEEIVYLLNDLNRKLEFKISPPVLPLIAKKAKKGGFGSKHDGFTLISRLSSLDVVTQVATGFVPHLLNLLSSICEELSNDGDVEKEEDEHEILLRCLELILEIIHRLISWPELKSPDNKEILIIVMKQLGSMVQPSPSSESTLGSLDILQRAASNTFKYFQDFVPRLPTVNLAILFHKILIKVTELSPDSRKLAEMSGDIARGFVSRQWNDVKKLNSESVIYLVQKDVRHSSNPMERIASYATSIFSPNEAHEDDPTELYPLLNNETLPYFYKALFMELVEVLRNFQPGNFEHNADIMSHITSTVVCFQNFVLFIKIKHKRAILSVALKYGRSFIDMFLKKMLPLMDKNFSTYREEIISIIGTFQKSTRRLQALCNHVKVHKESQLAAMVPLVKRSLEIVIFQVKAMIQNNGCPPETFFLGELKHRDIEGQEITSYQNDEQNLEKDESEDSEGNEGDGFTKPSSSRRNKSGSRKKKPETSRDSDGEVDAVSVKPPARRRKKLSPKKAKTPENFEESEGVDDEEITVELPKTRKRPKKTEKRAQH</sequence>
<proteinExistence type="predicted"/>
<evidence type="ECO:0000313" key="1">
    <source>
        <dbReference type="EMBL" id="CAG8441668.1"/>
    </source>
</evidence>
<organism evidence="1 2">
    <name type="scientific">Acaulospora colombiana</name>
    <dbReference type="NCBI Taxonomy" id="27376"/>
    <lineage>
        <taxon>Eukaryota</taxon>
        <taxon>Fungi</taxon>
        <taxon>Fungi incertae sedis</taxon>
        <taxon>Mucoromycota</taxon>
        <taxon>Glomeromycotina</taxon>
        <taxon>Glomeromycetes</taxon>
        <taxon>Diversisporales</taxon>
        <taxon>Acaulosporaceae</taxon>
        <taxon>Acaulospora</taxon>
    </lineage>
</organism>
<keyword evidence="2" id="KW-1185">Reference proteome</keyword>
<name>A0ACA9JXU2_9GLOM</name>
<dbReference type="Proteomes" id="UP000789525">
    <property type="component" value="Unassembled WGS sequence"/>
</dbReference>
<gene>
    <name evidence="1" type="ORF">ACOLOM_LOCUS266</name>
</gene>
<reference evidence="1" key="1">
    <citation type="submission" date="2021-06" db="EMBL/GenBank/DDBJ databases">
        <authorList>
            <person name="Kallberg Y."/>
            <person name="Tangrot J."/>
            <person name="Rosling A."/>
        </authorList>
    </citation>
    <scope>NUCLEOTIDE SEQUENCE</scope>
    <source>
        <strain evidence="1">CL356</strain>
    </source>
</reference>
<dbReference type="EMBL" id="CAJVPT010000272">
    <property type="protein sequence ID" value="CAG8441668.1"/>
    <property type="molecule type" value="Genomic_DNA"/>
</dbReference>